<dbReference type="GO" id="GO:0004656">
    <property type="term" value="F:procollagen-proline 4-dioxygenase activity"/>
    <property type="evidence" value="ECO:0007669"/>
    <property type="project" value="UniProtKB-EC"/>
</dbReference>
<evidence type="ECO:0000256" key="1">
    <source>
        <dbReference type="ARBA" id="ARBA00001961"/>
    </source>
</evidence>
<evidence type="ECO:0000256" key="5">
    <source>
        <dbReference type="ARBA" id="ARBA00023002"/>
    </source>
</evidence>
<reference evidence="8 9" key="1">
    <citation type="submission" date="2020-08" db="EMBL/GenBank/DDBJ databases">
        <title>Genomic Encyclopedia of Type Strains, Phase IV (KMG-IV): sequencing the most valuable type-strain genomes for metagenomic binning, comparative biology and taxonomic classification.</title>
        <authorList>
            <person name="Goeker M."/>
        </authorList>
    </citation>
    <scope>NUCLEOTIDE SEQUENCE [LARGE SCALE GENOMIC DNA]</scope>
    <source>
        <strain evidence="8 9">DSM 23958</strain>
    </source>
</reference>
<keyword evidence="9" id="KW-1185">Reference proteome</keyword>
<dbReference type="AlphaFoldDB" id="A0A840S614"/>
<dbReference type="OrthoDB" id="269774at2"/>
<accession>A0A840S614</accession>
<comment type="caution">
    <text evidence="8">The sequence shown here is derived from an EMBL/GenBank/DDBJ whole genome shotgun (WGS) entry which is preliminary data.</text>
</comment>
<organism evidence="8 9">
    <name type="scientific">Inhella inkyongensis</name>
    <dbReference type="NCBI Taxonomy" id="392593"/>
    <lineage>
        <taxon>Bacteria</taxon>
        <taxon>Pseudomonadati</taxon>
        <taxon>Pseudomonadota</taxon>
        <taxon>Betaproteobacteria</taxon>
        <taxon>Burkholderiales</taxon>
        <taxon>Sphaerotilaceae</taxon>
        <taxon>Inhella</taxon>
    </lineage>
</organism>
<keyword evidence="3" id="KW-0847">Vitamin C</keyword>
<dbReference type="InterPro" id="IPR006620">
    <property type="entry name" value="Pro_4_hyd_alph"/>
</dbReference>
<dbReference type="RefSeq" id="WP_138857055.1">
    <property type="nucleotide sequence ID" value="NZ_CP040709.1"/>
</dbReference>
<dbReference type="Pfam" id="PF13640">
    <property type="entry name" value="2OG-FeII_Oxy_3"/>
    <property type="match status" value="1"/>
</dbReference>
<dbReference type="InterPro" id="IPR044862">
    <property type="entry name" value="Pro_4_hyd_alph_FE2OG_OXY"/>
</dbReference>
<evidence type="ECO:0000256" key="3">
    <source>
        <dbReference type="ARBA" id="ARBA00022896"/>
    </source>
</evidence>
<evidence type="ECO:0000313" key="9">
    <source>
        <dbReference type="Proteomes" id="UP000554837"/>
    </source>
</evidence>
<keyword evidence="5 8" id="KW-0560">Oxidoreductase</keyword>
<dbReference type="SMART" id="SM00702">
    <property type="entry name" value="P4Hc"/>
    <property type="match status" value="1"/>
</dbReference>
<keyword evidence="6" id="KW-0408">Iron</keyword>
<protein>
    <submittedName>
        <fullName evidence="8">Prolyl 4-hydroxylase</fullName>
        <ecNumber evidence="8">1.14.11.2</ecNumber>
    </submittedName>
</protein>
<evidence type="ECO:0000256" key="2">
    <source>
        <dbReference type="ARBA" id="ARBA00022723"/>
    </source>
</evidence>
<dbReference type="PANTHER" id="PTHR10869:SF246">
    <property type="entry name" value="TRANSMEMBRANE PROLYL 4-HYDROXYLASE"/>
    <property type="match status" value="1"/>
</dbReference>
<dbReference type="EMBL" id="JACHHO010000001">
    <property type="protein sequence ID" value="MBB5203930.1"/>
    <property type="molecule type" value="Genomic_DNA"/>
</dbReference>
<keyword evidence="4" id="KW-0223">Dioxygenase</keyword>
<dbReference type="PROSITE" id="PS51471">
    <property type="entry name" value="FE2OG_OXY"/>
    <property type="match status" value="1"/>
</dbReference>
<dbReference type="GO" id="GO:0005506">
    <property type="term" value="F:iron ion binding"/>
    <property type="evidence" value="ECO:0007669"/>
    <property type="project" value="InterPro"/>
</dbReference>
<dbReference type="InterPro" id="IPR045054">
    <property type="entry name" value="P4HA-like"/>
</dbReference>
<evidence type="ECO:0000259" key="7">
    <source>
        <dbReference type="PROSITE" id="PS51471"/>
    </source>
</evidence>
<dbReference type="EC" id="1.14.11.2" evidence="8"/>
<dbReference type="GO" id="GO:0031418">
    <property type="term" value="F:L-ascorbic acid binding"/>
    <property type="evidence" value="ECO:0007669"/>
    <property type="project" value="UniProtKB-KW"/>
</dbReference>
<dbReference type="Gene3D" id="2.60.120.620">
    <property type="entry name" value="q2cbj1_9rhob like domain"/>
    <property type="match status" value="1"/>
</dbReference>
<dbReference type="PANTHER" id="PTHR10869">
    <property type="entry name" value="PROLYL 4-HYDROXYLASE ALPHA SUBUNIT"/>
    <property type="match status" value="1"/>
</dbReference>
<evidence type="ECO:0000313" key="8">
    <source>
        <dbReference type="EMBL" id="MBB5203930.1"/>
    </source>
</evidence>
<sequence>MTQYVTPDLRRWIKEQLAAGQSAADLVLSMTGAGWEQKVAVQAVAQAKLDGWFKKDAPKQPALPEPNIEDGRCEIDVGDRVIQVLSTVQHPRVVVFGNLLDRQECETIIEAARPRMERSETVAEAKDGSEVNAARTSRGMFFERGENEVIARVEARIARLVNWPVENGEGLQVLNYQPGAEYQPHYDYFDAKHVSTPSILKRGGQRLGTLVMYLNTPKRGGATTFPDIRMAVQPIQGQAVFFSYDKPDPSTMTLHGGAPVLEGEKWVATKWLRQGRFE</sequence>
<evidence type="ECO:0000256" key="6">
    <source>
        <dbReference type="ARBA" id="ARBA00023004"/>
    </source>
</evidence>
<dbReference type="InterPro" id="IPR005123">
    <property type="entry name" value="Oxoglu/Fe-dep_dioxygenase_dom"/>
</dbReference>
<proteinExistence type="predicted"/>
<dbReference type="Proteomes" id="UP000554837">
    <property type="component" value="Unassembled WGS sequence"/>
</dbReference>
<evidence type="ECO:0000256" key="4">
    <source>
        <dbReference type="ARBA" id="ARBA00022964"/>
    </source>
</evidence>
<feature type="domain" description="Fe2OG dioxygenase" evidence="7">
    <location>
        <begin position="167"/>
        <end position="274"/>
    </location>
</feature>
<keyword evidence="2" id="KW-0479">Metal-binding</keyword>
<name>A0A840S614_9BURK</name>
<comment type="cofactor">
    <cofactor evidence="1">
        <name>L-ascorbate</name>
        <dbReference type="ChEBI" id="CHEBI:38290"/>
    </cofactor>
</comment>
<gene>
    <name evidence="8" type="ORF">HNQ51_001223</name>
</gene>